<accession>A0AA38RSM4</accession>
<keyword evidence="3" id="KW-1185">Reference proteome</keyword>
<feature type="compositionally biased region" description="Basic and acidic residues" evidence="1">
    <location>
        <begin position="96"/>
        <end position="105"/>
    </location>
</feature>
<dbReference type="AlphaFoldDB" id="A0AA38RSM4"/>
<gene>
    <name evidence="2" type="ORF">NKR23_g4070</name>
</gene>
<feature type="region of interest" description="Disordered" evidence="1">
    <location>
        <begin position="22"/>
        <end position="118"/>
    </location>
</feature>
<protein>
    <submittedName>
        <fullName evidence="2">Uncharacterized protein</fullName>
    </submittedName>
</protein>
<dbReference type="EMBL" id="JANBVO010000009">
    <property type="protein sequence ID" value="KAJ9149805.1"/>
    <property type="molecule type" value="Genomic_DNA"/>
</dbReference>
<organism evidence="2 3">
    <name type="scientific">Pleurostoma richardsiae</name>
    <dbReference type="NCBI Taxonomy" id="41990"/>
    <lineage>
        <taxon>Eukaryota</taxon>
        <taxon>Fungi</taxon>
        <taxon>Dikarya</taxon>
        <taxon>Ascomycota</taxon>
        <taxon>Pezizomycotina</taxon>
        <taxon>Sordariomycetes</taxon>
        <taxon>Sordariomycetidae</taxon>
        <taxon>Calosphaeriales</taxon>
        <taxon>Pleurostomataceae</taxon>
        <taxon>Pleurostoma</taxon>
    </lineage>
</organism>
<comment type="caution">
    <text evidence="2">The sequence shown here is derived from an EMBL/GenBank/DDBJ whole genome shotgun (WGS) entry which is preliminary data.</text>
</comment>
<feature type="compositionally biased region" description="Low complexity" evidence="1">
    <location>
        <begin position="64"/>
        <end position="75"/>
    </location>
</feature>
<reference evidence="2" key="1">
    <citation type="submission" date="2022-07" db="EMBL/GenBank/DDBJ databases">
        <title>Fungi with potential for degradation of polypropylene.</title>
        <authorList>
            <person name="Gostincar C."/>
        </authorList>
    </citation>
    <scope>NUCLEOTIDE SEQUENCE</scope>
    <source>
        <strain evidence="2">EXF-13308</strain>
    </source>
</reference>
<feature type="compositionally biased region" description="Acidic residues" evidence="1">
    <location>
        <begin position="76"/>
        <end position="85"/>
    </location>
</feature>
<name>A0AA38RSM4_9PEZI</name>
<evidence type="ECO:0000256" key="1">
    <source>
        <dbReference type="SAM" id="MobiDB-lite"/>
    </source>
</evidence>
<feature type="compositionally biased region" description="Acidic residues" evidence="1">
    <location>
        <begin position="106"/>
        <end position="118"/>
    </location>
</feature>
<dbReference type="Proteomes" id="UP001174694">
    <property type="component" value="Unassembled WGS sequence"/>
</dbReference>
<evidence type="ECO:0000313" key="2">
    <source>
        <dbReference type="EMBL" id="KAJ9149805.1"/>
    </source>
</evidence>
<evidence type="ECO:0000313" key="3">
    <source>
        <dbReference type="Proteomes" id="UP001174694"/>
    </source>
</evidence>
<sequence>MSGFSNLSLVLSDDANNDAEQHAAAYPYNLERYASDTDGPVTERLVEPAEPLGPGAGADQRPISDPAAESPSDAAVEPEDDDTTETENGTEGSDDSSDRTERMSEDTELSEDDWEPQH</sequence>
<proteinExistence type="predicted"/>